<dbReference type="OrthoDB" id="9812579at2"/>
<evidence type="ECO:0000313" key="2">
    <source>
        <dbReference type="EMBL" id="QBI19676.1"/>
    </source>
</evidence>
<accession>A0A411YEQ0</accession>
<dbReference type="InterPro" id="IPR000792">
    <property type="entry name" value="Tscrpt_reg_LuxR_C"/>
</dbReference>
<dbReference type="SUPFAM" id="SSF48452">
    <property type="entry name" value="TPR-like"/>
    <property type="match status" value="2"/>
</dbReference>
<name>A0A411YEQ0_9ACTN</name>
<dbReference type="Pfam" id="PF13424">
    <property type="entry name" value="TPR_12"/>
    <property type="match status" value="1"/>
</dbReference>
<dbReference type="Gene3D" id="1.25.40.10">
    <property type="entry name" value="Tetratricopeptide repeat domain"/>
    <property type="match status" value="1"/>
</dbReference>
<dbReference type="PROSITE" id="PS50043">
    <property type="entry name" value="HTH_LUXR_2"/>
    <property type="match status" value="1"/>
</dbReference>
<evidence type="ECO:0000313" key="3">
    <source>
        <dbReference type="Proteomes" id="UP000291469"/>
    </source>
</evidence>
<feature type="domain" description="HTH luxR-type" evidence="1">
    <location>
        <begin position="467"/>
        <end position="532"/>
    </location>
</feature>
<dbReference type="PANTHER" id="PTHR47691:SF3">
    <property type="entry name" value="HTH-TYPE TRANSCRIPTIONAL REGULATOR RV0890C-RELATED"/>
    <property type="match status" value="1"/>
</dbReference>
<dbReference type="AlphaFoldDB" id="A0A411YEQ0"/>
<dbReference type="InterPro" id="IPR036388">
    <property type="entry name" value="WH-like_DNA-bd_sf"/>
</dbReference>
<dbReference type="InterPro" id="IPR011990">
    <property type="entry name" value="TPR-like_helical_dom_sf"/>
</dbReference>
<dbReference type="SUPFAM" id="SSF46894">
    <property type="entry name" value="C-terminal effector domain of the bipartite response regulators"/>
    <property type="match status" value="1"/>
</dbReference>
<organism evidence="2 3">
    <name type="scientific">Egibacter rhizosphaerae</name>
    <dbReference type="NCBI Taxonomy" id="1670831"/>
    <lineage>
        <taxon>Bacteria</taxon>
        <taxon>Bacillati</taxon>
        <taxon>Actinomycetota</taxon>
        <taxon>Nitriliruptoria</taxon>
        <taxon>Egibacterales</taxon>
        <taxon>Egibacteraceae</taxon>
        <taxon>Egibacter</taxon>
    </lineage>
</organism>
<keyword evidence="3" id="KW-1185">Reference proteome</keyword>
<evidence type="ECO:0000259" key="1">
    <source>
        <dbReference type="PROSITE" id="PS50043"/>
    </source>
</evidence>
<dbReference type="Proteomes" id="UP000291469">
    <property type="component" value="Chromosome"/>
</dbReference>
<dbReference type="SMART" id="SM00421">
    <property type="entry name" value="HTH_LUXR"/>
    <property type="match status" value="1"/>
</dbReference>
<dbReference type="PANTHER" id="PTHR47691">
    <property type="entry name" value="REGULATOR-RELATED"/>
    <property type="match status" value="1"/>
</dbReference>
<dbReference type="CDD" id="cd06170">
    <property type="entry name" value="LuxR_C_like"/>
    <property type="match status" value="1"/>
</dbReference>
<protein>
    <submittedName>
        <fullName evidence="2">LuxR family transcriptional regulator</fullName>
    </submittedName>
</protein>
<dbReference type="PROSITE" id="PS00622">
    <property type="entry name" value="HTH_LUXR_1"/>
    <property type="match status" value="1"/>
</dbReference>
<dbReference type="Gene3D" id="1.10.10.10">
    <property type="entry name" value="Winged helix-like DNA-binding domain superfamily/Winged helix DNA-binding domain"/>
    <property type="match status" value="1"/>
</dbReference>
<dbReference type="PRINTS" id="PR00038">
    <property type="entry name" value="HTHLUXR"/>
</dbReference>
<dbReference type="Pfam" id="PF00196">
    <property type="entry name" value="GerE"/>
    <property type="match status" value="1"/>
</dbReference>
<dbReference type="GO" id="GO:0006355">
    <property type="term" value="P:regulation of DNA-templated transcription"/>
    <property type="evidence" value="ECO:0007669"/>
    <property type="project" value="InterPro"/>
</dbReference>
<dbReference type="GO" id="GO:0003677">
    <property type="term" value="F:DNA binding"/>
    <property type="evidence" value="ECO:0007669"/>
    <property type="project" value="InterPro"/>
</dbReference>
<proteinExistence type="predicted"/>
<dbReference type="InterPro" id="IPR016032">
    <property type="entry name" value="Sig_transdc_resp-reg_C-effctor"/>
</dbReference>
<dbReference type="EMBL" id="CP036402">
    <property type="protein sequence ID" value="QBI19676.1"/>
    <property type="molecule type" value="Genomic_DNA"/>
</dbReference>
<dbReference type="KEGG" id="erz:ER308_09010"/>
<reference evidence="2 3" key="1">
    <citation type="submission" date="2019-01" db="EMBL/GenBank/DDBJ databases">
        <title>Egibacter rhizosphaerae EGI 80759T.</title>
        <authorList>
            <person name="Chen D.-D."/>
            <person name="Tian Y."/>
            <person name="Jiao J.-Y."/>
            <person name="Zhang X.-T."/>
            <person name="Zhang Y.-G."/>
            <person name="Zhang Y."/>
            <person name="Xiao M."/>
            <person name="Shu W.-S."/>
            <person name="Li W.-J."/>
        </authorList>
    </citation>
    <scope>NUCLEOTIDE SEQUENCE [LARGE SCALE GENOMIC DNA]</scope>
    <source>
        <strain evidence="2 3">EGI 80759</strain>
    </source>
</reference>
<sequence>MDWAAASGDLPALVDLIEPIVRFWFEHGLSSEAQRRLRDAADAPGIREDERVRGLLAAAALTLATRWEPATAYRLASRAVDAGRAADAGGALATALSLRAWMGAWSGLSPNHQIDADVEEARRRAERGGDAATHAYVLVMAAGALLVGRTNDVGCDLLEQAVGVCEAGELVFQLPSVHAALGLWSVWSGELDRARRHARRAVELARQIGRPGWEAIGLTGLAAAAVLQGDHGQAQQRLAKAQEMLRSRALEGSQFETWLRPWLALAAYASGDLDTARATAEAIVRIGRGSGSRWDEAIGQWLLGMLAHGQGRSDDARAHLQASRALSADPRMPLPLGRSLLGLAALAKQDEDLEDAWGLAHDGLETLDDYGDRVGAAAALETIADLATALSEPARSLRLLAASERFHTESGIARFPAQADRFDRARHAARAALDDTEATTCWEEGDPLSLADAVAYARRGRGERLRPRIGWASLTPVERDLVRLVAQGHTNAEIGERLFISVNTVKKYLTRVYAKVDVDGRAELAAEVARARDAPARECSREGCGCG</sequence>
<gene>
    <name evidence="2" type="ORF">ER308_09010</name>
</gene>